<evidence type="ECO:0000256" key="5">
    <source>
        <dbReference type="ARBA" id="ARBA00023251"/>
    </source>
</evidence>
<keyword evidence="4 6" id="KW-0472">Membrane</keyword>
<sequence length="264" mass="28832">MSAVTAPPSRSHLWQVVEYQLYVGRRIWRSMFIVGVFTPLAYVLSLGIGLGTVVNNHGNSLGVPYLVYVAPAFLTAAALQIAAADSAYPIMAGFKWIRTFHGMAATPLTPAQICDGQLMWVALRIFANSLVYLAIMAAFGGTERWWVVLCVPIATLTAMAFAAPVAAIAATMENEGNGFNMLFRFVVTPMFLFSGTFYPVSELPEWGRWLAYISPLWHGTELARGSAIGHLAGTAVLGHLAYLLLWFVVGLGLARWRFGVRLSK</sequence>
<keyword evidence="5" id="KW-0046">Antibiotic resistance</keyword>
<gene>
    <name evidence="8" type="ORF">M6B22_07395</name>
</gene>
<dbReference type="PIRSF" id="PIRSF006648">
    <property type="entry name" value="DrrB"/>
    <property type="match status" value="1"/>
</dbReference>
<evidence type="ECO:0000256" key="2">
    <source>
        <dbReference type="ARBA" id="ARBA00022692"/>
    </source>
</evidence>
<organism evidence="8 9">
    <name type="scientific">Jatrophihabitans cynanchi</name>
    <dbReference type="NCBI Taxonomy" id="2944128"/>
    <lineage>
        <taxon>Bacteria</taxon>
        <taxon>Bacillati</taxon>
        <taxon>Actinomycetota</taxon>
        <taxon>Actinomycetes</taxon>
        <taxon>Jatrophihabitantales</taxon>
        <taxon>Jatrophihabitantaceae</taxon>
        <taxon>Jatrophihabitans</taxon>
    </lineage>
</organism>
<feature type="transmembrane region" description="Helical" evidence="6">
    <location>
        <begin position="31"/>
        <end position="53"/>
    </location>
</feature>
<feature type="transmembrane region" description="Helical" evidence="6">
    <location>
        <begin position="227"/>
        <end position="254"/>
    </location>
</feature>
<dbReference type="PRINTS" id="PR00164">
    <property type="entry name" value="ABC2TRNSPORT"/>
</dbReference>
<evidence type="ECO:0000313" key="8">
    <source>
        <dbReference type="EMBL" id="WAX58580.1"/>
    </source>
</evidence>
<dbReference type="PANTHER" id="PTHR43229">
    <property type="entry name" value="NODULATION PROTEIN J"/>
    <property type="match status" value="1"/>
</dbReference>
<dbReference type="PANTHER" id="PTHR43229:SF2">
    <property type="entry name" value="NODULATION PROTEIN J"/>
    <property type="match status" value="1"/>
</dbReference>
<evidence type="ECO:0000256" key="1">
    <source>
        <dbReference type="ARBA" id="ARBA00004141"/>
    </source>
</evidence>
<dbReference type="InterPro" id="IPR013525">
    <property type="entry name" value="ABC2_TM"/>
</dbReference>
<accession>A0ABY7K304</accession>
<dbReference type="RefSeq" id="WP_269445119.1">
    <property type="nucleotide sequence ID" value="NZ_CP097463.1"/>
</dbReference>
<keyword evidence="2 6" id="KW-0812">Transmembrane</keyword>
<protein>
    <recommendedName>
        <fullName evidence="6">Transport permease protein</fullName>
    </recommendedName>
</protein>
<comment type="similarity">
    <text evidence="6">Belongs to the ABC-2 integral membrane protein family.</text>
</comment>
<dbReference type="InterPro" id="IPR000412">
    <property type="entry name" value="ABC_2_transport"/>
</dbReference>
<dbReference type="Pfam" id="PF01061">
    <property type="entry name" value="ABC2_membrane"/>
    <property type="match status" value="1"/>
</dbReference>
<evidence type="ECO:0000256" key="3">
    <source>
        <dbReference type="ARBA" id="ARBA00022989"/>
    </source>
</evidence>
<reference evidence="8" key="1">
    <citation type="submission" date="2022-05" db="EMBL/GenBank/DDBJ databases">
        <title>Jatrophihabitans sp. SB3-54 whole genome sequence.</title>
        <authorList>
            <person name="Suh M.K."/>
            <person name="Eom M.K."/>
            <person name="Kim J.S."/>
            <person name="Kim H.S."/>
            <person name="Do H.E."/>
            <person name="Shin Y.K."/>
            <person name="Lee J.-S."/>
        </authorList>
    </citation>
    <scope>NUCLEOTIDE SEQUENCE</scope>
    <source>
        <strain evidence="8">SB3-54</strain>
    </source>
</reference>
<keyword evidence="6" id="KW-0813">Transport</keyword>
<evidence type="ECO:0000259" key="7">
    <source>
        <dbReference type="PROSITE" id="PS51012"/>
    </source>
</evidence>
<comment type="subcellular location">
    <subcellularLocation>
        <location evidence="6">Cell membrane</location>
        <topology evidence="6">Multi-pass membrane protein</topology>
    </subcellularLocation>
    <subcellularLocation>
        <location evidence="1">Membrane</location>
        <topology evidence="1">Multi-pass membrane protein</topology>
    </subcellularLocation>
</comment>
<keyword evidence="9" id="KW-1185">Reference proteome</keyword>
<proteinExistence type="inferred from homology"/>
<dbReference type="PROSITE" id="PS51012">
    <property type="entry name" value="ABC_TM2"/>
    <property type="match status" value="1"/>
</dbReference>
<dbReference type="EMBL" id="CP097463">
    <property type="protein sequence ID" value="WAX58580.1"/>
    <property type="molecule type" value="Genomic_DNA"/>
</dbReference>
<evidence type="ECO:0000256" key="6">
    <source>
        <dbReference type="RuleBase" id="RU361157"/>
    </source>
</evidence>
<dbReference type="InterPro" id="IPR051784">
    <property type="entry name" value="Nod_factor_ABC_transporter"/>
</dbReference>
<feature type="transmembrane region" description="Helical" evidence="6">
    <location>
        <begin position="65"/>
        <end position="88"/>
    </location>
</feature>
<feature type="transmembrane region" description="Helical" evidence="6">
    <location>
        <begin position="182"/>
        <end position="200"/>
    </location>
</feature>
<evidence type="ECO:0000313" key="9">
    <source>
        <dbReference type="Proteomes" id="UP001164693"/>
    </source>
</evidence>
<evidence type="ECO:0000256" key="4">
    <source>
        <dbReference type="ARBA" id="ARBA00023136"/>
    </source>
</evidence>
<keyword evidence="3 6" id="KW-1133">Transmembrane helix</keyword>
<keyword evidence="6" id="KW-1003">Cell membrane</keyword>
<dbReference type="Proteomes" id="UP001164693">
    <property type="component" value="Chromosome"/>
</dbReference>
<feature type="transmembrane region" description="Helical" evidence="6">
    <location>
        <begin position="145"/>
        <end position="170"/>
    </location>
</feature>
<feature type="domain" description="ABC transmembrane type-2" evidence="7">
    <location>
        <begin position="30"/>
        <end position="261"/>
    </location>
</feature>
<feature type="transmembrane region" description="Helical" evidence="6">
    <location>
        <begin position="118"/>
        <end position="139"/>
    </location>
</feature>
<name>A0ABY7K304_9ACTN</name>
<dbReference type="InterPro" id="IPR047817">
    <property type="entry name" value="ABC2_TM_bact-type"/>
</dbReference>